<dbReference type="InterPro" id="IPR051935">
    <property type="entry name" value="HSDL2"/>
</dbReference>
<dbReference type="NCBIfam" id="NF006133">
    <property type="entry name" value="PRK08278.1"/>
    <property type="match status" value="1"/>
</dbReference>
<evidence type="ECO:0000256" key="1">
    <source>
        <dbReference type="RuleBase" id="RU000363"/>
    </source>
</evidence>
<dbReference type="PROSITE" id="PS00061">
    <property type="entry name" value="ADH_SHORT"/>
    <property type="match status" value="1"/>
</dbReference>
<comment type="caution">
    <text evidence="2">The sequence shown here is derived from an EMBL/GenBank/DDBJ whole genome shotgun (WGS) entry which is preliminary data.</text>
</comment>
<reference evidence="3" key="1">
    <citation type="journal article" date="2019" name="Int. J. Syst. Evol. Microbiol.">
        <title>The Global Catalogue of Microorganisms (GCM) 10K type strain sequencing project: providing services to taxonomists for standard genome sequencing and annotation.</title>
        <authorList>
            <consortium name="The Broad Institute Genomics Platform"/>
            <consortium name="The Broad Institute Genome Sequencing Center for Infectious Disease"/>
            <person name="Wu L."/>
            <person name="Ma J."/>
        </authorList>
    </citation>
    <scope>NUCLEOTIDE SEQUENCE [LARGE SCALE GENOMIC DNA]</scope>
    <source>
        <strain evidence="3">JCM 17805</strain>
    </source>
</reference>
<dbReference type="PRINTS" id="PR00080">
    <property type="entry name" value="SDRFAMILY"/>
</dbReference>
<evidence type="ECO:0000313" key="3">
    <source>
        <dbReference type="Proteomes" id="UP001500604"/>
    </source>
</evidence>
<protein>
    <submittedName>
        <fullName evidence="2">NAD(P)-dependent oxidoreductase</fullName>
    </submittedName>
</protein>
<dbReference type="Gene3D" id="3.40.50.720">
    <property type="entry name" value="NAD(P)-binding Rossmann-like Domain"/>
    <property type="match status" value="1"/>
</dbReference>
<dbReference type="EMBL" id="BAABFL010000480">
    <property type="protein sequence ID" value="GAA4652726.1"/>
    <property type="molecule type" value="Genomic_DNA"/>
</dbReference>
<gene>
    <name evidence="2" type="ORF">GCM10023116_50100</name>
</gene>
<dbReference type="SUPFAM" id="SSF51735">
    <property type="entry name" value="NAD(P)-binding Rossmann-fold domains"/>
    <property type="match status" value="1"/>
</dbReference>
<dbReference type="Proteomes" id="UP001500604">
    <property type="component" value="Unassembled WGS sequence"/>
</dbReference>
<comment type="similarity">
    <text evidence="1">Belongs to the short-chain dehydrogenases/reductases (SDR) family.</text>
</comment>
<keyword evidence="3" id="KW-1185">Reference proteome</keyword>
<dbReference type="PANTHER" id="PTHR42808:SF3">
    <property type="entry name" value="HYDROXYSTEROID DEHYDROGENASE-LIKE PROTEIN 2"/>
    <property type="match status" value="1"/>
</dbReference>
<accession>A0ABP8VAH4</accession>
<sequence length="274" mass="29681">MSMKNKTIIITGASRGIGRELALRCARDGANIVIAAKSADPHPSLPGTIHTVAEEVEAAGGQALPIQVDVRNESQVKGMVQEAADRFGGIDALVNNAGAISLTSLEHTPLKKFDLIHQINTRAVFLCSQAALPWLKKSDNGHILNLSPSINLKEKWLTPYIPYTVTKYSMSLLTLGMAGEFRRYGIAVNALWPRTSIATAAVEKTGGDAIMRRSRKPAIMADAGYEILSTQALAITGQTLLDEDLLRERGVTDFSQYACDPSQADNLFQDLYVD</sequence>
<dbReference type="PRINTS" id="PR00081">
    <property type="entry name" value="GDHRDH"/>
</dbReference>
<proteinExistence type="inferred from homology"/>
<name>A0ABP8VAH4_9GAMM</name>
<dbReference type="InterPro" id="IPR020904">
    <property type="entry name" value="Sc_DH/Rdtase_CS"/>
</dbReference>
<dbReference type="PANTHER" id="PTHR42808">
    <property type="entry name" value="HYDROXYSTEROID DEHYDROGENASE-LIKE PROTEIN 2"/>
    <property type="match status" value="1"/>
</dbReference>
<dbReference type="InterPro" id="IPR002347">
    <property type="entry name" value="SDR_fam"/>
</dbReference>
<dbReference type="InterPro" id="IPR036291">
    <property type="entry name" value="NAD(P)-bd_dom_sf"/>
</dbReference>
<evidence type="ECO:0000313" key="2">
    <source>
        <dbReference type="EMBL" id="GAA4652726.1"/>
    </source>
</evidence>
<organism evidence="2 3">
    <name type="scientific">Kistimonas scapharcae</name>
    <dbReference type="NCBI Taxonomy" id="1036133"/>
    <lineage>
        <taxon>Bacteria</taxon>
        <taxon>Pseudomonadati</taxon>
        <taxon>Pseudomonadota</taxon>
        <taxon>Gammaproteobacteria</taxon>
        <taxon>Oceanospirillales</taxon>
        <taxon>Endozoicomonadaceae</taxon>
        <taxon>Kistimonas</taxon>
    </lineage>
</organism>
<dbReference type="Pfam" id="PF00106">
    <property type="entry name" value="adh_short"/>
    <property type="match status" value="1"/>
</dbReference>